<evidence type="ECO:0000256" key="1">
    <source>
        <dbReference type="PROSITE-ProRule" id="PRU00235"/>
    </source>
</evidence>
<dbReference type="PRINTS" id="PR00633">
    <property type="entry name" value="RCCNDNSATION"/>
</dbReference>
<feature type="repeat" description="RCC1" evidence="1">
    <location>
        <begin position="216"/>
        <end position="276"/>
    </location>
</feature>
<dbReference type="EMBL" id="JANEYG010000030">
    <property type="protein sequence ID" value="KAJ8917839.1"/>
    <property type="molecule type" value="Genomic_DNA"/>
</dbReference>
<comment type="caution">
    <text evidence="2">The sequence shown here is derived from an EMBL/GenBank/DDBJ whole genome shotgun (WGS) entry which is preliminary data.</text>
</comment>
<evidence type="ECO:0008006" key="4">
    <source>
        <dbReference type="Google" id="ProtNLM"/>
    </source>
</evidence>
<dbReference type="Pfam" id="PF00415">
    <property type="entry name" value="RCC1"/>
    <property type="match status" value="2"/>
</dbReference>
<dbReference type="PANTHER" id="PTHR46849:SF1">
    <property type="entry name" value="RCC1 DOMAIN-CONTAINING PROTEIN 1"/>
    <property type="match status" value="1"/>
</dbReference>
<dbReference type="PANTHER" id="PTHR46849">
    <property type="entry name" value="RCC1 DOMAIN-CONTAINING PROTEIN 1"/>
    <property type="match status" value="1"/>
</dbReference>
<gene>
    <name evidence="2" type="ORF">NQ315_010751</name>
</gene>
<feature type="repeat" description="RCC1" evidence="1">
    <location>
        <begin position="164"/>
        <end position="215"/>
    </location>
</feature>
<evidence type="ECO:0000313" key="2">
    <source>
        <dbReference type="EMBL" id="KAJ8917839.1"/>
    </source>
</evidence>
<name>A0AAV8VUJ4_9CUCU</name>
<dbReference type="InterPro" id="IPR052830">
    <property type="entry name" value="RCC1_domain-containing"/>
</dbReference>
<dbReference type="Gene3D" id="2.130.10.30">
    <property type="entry name" value="Regulator of chromosome condensation 1/beta-lactamase-inhibitor protein II"/>
    <property type="match status" value="1"/>
</dbReference>
<keyword evidence="3" id="KW-1185">Reference proteome</keyword>
<protein>
    <recommendedName>
        <fullName evidence="4">RCC1 domain-containing protein 1</fullName>
    </recommendedName>
</protein>
<proteinExistence type="predicted"/>
<dbReference type="PROSITE" id="PS00626">
    <property type="entry name" value="RCC1_2"/>
    <property type="match status" value="1"/>
</dbReference>
<reference evidence="2 3" key="1">
    <citation type="journal article" date="2023" name="Insect Mol. Biol.">
        <title>Genome sequencing provides insights into the evolution of gene families encoding plant cell wall-degrading enzymes in longhorned beetles.</title>
        <authorList>
            <person name="Shin N.R."/>
            <person name="Okamura Y."/>
            <person name="Kirsch R."/>
            <person name="Pauchet Y."/>
        </authorList>
    </citation>
    <scope>NUCLEOTIDE SEQUENCE [LARGE SCALE GENOMIC DNA]</scope>
    <source>
        <strain evidence="2">EAD_L_NR</strain>
    </source>
</reference>
<dbReference type="AlphaFoldDB" id="A0AAV8VUJ4"/>
<accession>A0AAV8VUJ4</accession>
<dbReference type="InterPro" id="IPR000408">
    <property type="entry name" value="Reg_chr_condens"/>
</dbReference>
<dbReference type="PROSITE" id="PS50012">
    <property type="entry name" value="RCC1_3"/>
    <property type="match status" value="2"/>
</dbReference>
<dbReference type="SUPFAM" id="SSF50985">
    <property type="entry name" value="RCC1/BLIP-II"/>
    <property type="match status" value="1"/>
</dbReference>
<evidence type="ECO:0000313" key="3">
    <source>
        <dbReference type="Proteomes" id="UP001159042"/>
    </source>
</evidence>
<dbReference type="InterPro" id="IPR009091">
    <property type="entry name" value="RCC1/BLIP-II"/>
</dbReference>
<organism evidence="2 3">
    <name type="scientific">Exocentrus adspersus</name>
    <dbReference type="NCBI Taxonomy" id="1586481"/>
    <lineage>
        <taxon>Eukaryota</taxon>
        <taxon>Metazoa</taxon>
        <taxon>Ecdysozoa</taxon>
        <taxon>Arthropoda</taxon>
        <taxon>Hexapoda</taxon>
        <taxon>Insecta</taxon>
        <taxon>Pterygota</taxon>
        <taxon>Neoptera</taxon>
        <taxon>Endopterygota</taxon>
        <taxon>Coleoptera</taxon>
        <taxon>Polyphaga</taxon>
        <taxon>Cucujiformia</taxon>
        <taxon>Chrysomeloidea</taxon>
        <taxon>Cerambycidae</taxon>
        <taxon>Lamiinae</taxon>
        <taxon>Acanthocinini</taxon>
        <taxon>Exocentrus</taxon>
    </lineage>
</organism>
<sequence>MKFLCNGFNLYGQLASPGYLLEKFTPVFGGYTTVKDICVGHTFSALNLGKSCKIITNGTENDFGSSGEVIKMCTNDVRLVFLDDNGKLIKINLEDIDNPSEISGMLLMDSNEKIVNISCSSKLAVAYSDKGSLFNIPHKLDFMNEYIIDIQCGKEHCLLLDEHGNVYTFGRGSRGQLGHGQLEDELEPKQVDGLAGIKITQIAAGGWHSCALSKDGDLYTWGWNGNGQLGLGIDGEPEEASISVMASPRVIDFVDSQTNVMKIACGGRHTIVLLDDNRLYGCGWNKYKQLNNQDQENVYTFTYIHDLSNEEVLQLKCGPWNSVILCK</sequence>
<dbReference type="Proteomes" id="UP001159042">
    <property type="component" value="Unassembled WGS sequence"/>
</dbReference>